<keyword evidence="4" id="KW-1185">Reference proteome</keyword>
<dbReference type="PANTHER" id="PTHR30404">
    <property type="entry name" value="N-ACETYLMURAMOYL-L-ALANINE AMIDASE"/>
    <property type="match status" value="1"/>
</dbReference>
<dbReference type="EMBL" id="JAVJAN010000031">
    <property type="protein sequence ID" value="MDR5588152.1"/>
    <property type="molecule type" value="Genomic_DNA"/>
</dbReference>
<reference evidence="3 4" key="1">
    <citation type="submission" date="2023-09" db="EMBL/GenBank/DDBJ databases">
        <authorList>
            <person name="Zhai L."/>
        </authorList>
    </citation>
    <scope>NUCLEOTIDE SEQUENCE [LARGE SCALE GENOMIC DNA]</scope>
    <source>
        <strain evidence="3 4">5 N-1</strain>
    </source>
</reference>
<dbReference type="GO" id="GO:0008745">
    <property type="term" value="F:N-acetylmuramoyl-L-alanine amidase activity"/>
    <property type="evidence" value="ECO:0007669"/>
    <property type="project" value="UniProtKB-EC"/>
</dbReference>
<accession>A0ABU1EJB7</accession>
<sequence length="221" mass="24959">MKIRRMLFIFCVIFLIVGMPTRVLAEESSKSNHVILIDPGHGGIDGGAKSKNGTVEKDINLSISSKLKDQLESSGYTVYLTRESDSELDRKKVNDLNARCKMKKEKNCEVFISIHQNMFPQPKCFGAQVWYSNNEKSKLLADNIQNSLKANIDDGNKRVAKAAKDQYRILRDGYDGACVLVECGFLSNNKEEQNLKSDEHQEKIAKSILDSVNSYFENDNK</sequence>
<proteinExistence type="predicted"/>
<comment type="caution">
    <text evidence="3">The sequence shown here is derived from an EMBL/GenBank/DDBJ whole genome shotgun (WGS) entry which is preliminary data.</text>
</comment>
<dbReference type="Proteomes" id="UP001256646">
    <property type="component" value="Unassembled WGS sequence"/>
</dbReference>
<name>A0ABU1EJB7_9CLOT</name>
<keyword evidence="1 3" id="KW-0378">Hydrolase</keyword>
<feature type="domain" description="MurNAc-LAA" evidence="2">
    <location>
        <begin position="100"/>
        <end position="213"/>
    </location>
</feature>
<dbReference type="InterPro" id="IPR050695">
    <property type="entry name" value="N-acetylmuramoyl_amidase_3"/>
</dbReference>
<evidence type="ECO:0000313" key="4">
    <source>
        <dbReference type="Proteomes" id="UP001256646"/>
    </source>
</evidence>
<dbReference type="NCBIfam" id="TIGR02883">
    <property type="entry name" value="spore_cwlD"/>
    <property type="match status" value="1"/>
</dbReference>
<dbReference type="EC" id="3.5.1.28" evidence="3"/>
<organism evidence="3 4">
    <name type="scientific">Clostridium aquiflavi</name>
    <dbReference type="NCBI Taxonomy" id="3073603"/>
    <lineage>
        <taxon>Bacteria</taxon>
        <taxon>Bacillati</taxon>
        <taxon>Bacillota</taxon>
        <taxon>Clostridia</taxon>
        <taxon>Eubacteriales</taxon>
        <taxon>Clostridiaceae</taxon>
        <taxon>Clostridium</taxon>
    </lineage>
</organism>
<dbReference type="SUPFAM" id="SSF53187">
    <property type="entry name" value="Zn-dependent exopeptidases"/>
    <property type="match status" value="1"/>
</dbReference>
<protein>
    <submittedName>
        <fullName evidence="3">N-acetylmuramoyl-L-alanine amidase CwlD</fullName>
        <ecNumber evidence="3">3.5.1.28</ecNumber>
    </submittedName>
</protein>
<dbReference type="InterPro" id="IPR002508">
    <property type="entry name" value="MurNAc-LAA_cat"/>
</dbReference>
<dbReference type="InterPro" id="IPR014234">
    <property type="entry name" value="Spore_CwlD"/>
</dbReference>
<dbReference type="CDD" id="cd02696">
    <property type="entry name" value="MurNAc-LAA"/>
    <property type="match status" value="1"/>
</dbReference>
<evidence type="ECO:0000259" key="2">
    <source>
        <dbReference type="SMART" id="SM00646"/>
    </source>
</evidence>
<dbReference type="Gene3D" id="3.40.630.40">
    <property type="entry name" value="Zn-dependent exopeptidases"/>
    <property type="match status" value="1"/>
</dbReference>
<dbReference type="Pfam" id="PF01520">
    <property type="entry name" value="Amidase_3"/>
    <property type="match status" value="1"/>
</dbReference>
<gene>
    <name evidence="3" type="primary">cwlD</name>
    <name evidence="3" type="ORF">RGC78_11820</name>
</gene>
<dbReference type="PANTHER" id="PTHR30404:SF0">
    <property type="entry name" value="N-ACETYLMURAMOYL-L-ALANINE AMIDASE AMIC"/>
    <property type="match status" value="1"/>
</dbReference>
<dbReference type="SMART" id="SM00646">
    <property type="entry name" value="Ami_3"/>
    <property type="match status" value="1"/>
</dbReference>
<evidence type="ECO:0000256" key="1">
    <source>
        <dbReference type="ARBA" id="ARBA00022801"/>
    </source>
</evidence>
<evidence type="ECO:0000313" key="3">
    <source>
        <dbReference type="EMBL" id="MDR5588152.1"/>
    </source>
</evidence>
<dbReference type="RefSeq" id="WP_252215058.1">
    <property type="nucleotide sequence ID" value="NZ_JAVJAN010000031.1"/>
</dbReference>